<comment type="caution">
    <text evidence="3">The sequence shown here is derived from an EMBL/GenBank/DDBJ whole genome shotgun (WGS) entry which is preliminary data.</text>
</comment>
<reference evidence="3" key="1">
    <citation type="submission" date="2022-03" db="EMBL/GenBank/DDBJ databases">
        <authorList>
            <person name="Martin C."/>
        </authorList>
    </citation>
    <scope>NUCLEOTIDE SEQUENCE</scope>
</reference>
<evidence type="ECO:0000256" key="1">
    <source>
        <dbReference type="SAM" id="MobiDB-lite"/>
    </source>
</evidence>
<dbReference type="AlphaFoldDB" id="A0A8S4NW61"/>
<dbReference type="PROSITE" id="PS00028">
    <property type="entry name" value="ZINC_FINGER_C2H2_1"/>
    <property type="match status" value="2"/>
</dbReference>
<feature type="region of interest" description="Disordered" evidence="1">
    <location>
        <begin position="37"/>
        <end position="72"/>
    </location>
</feature>
<evidence type="ECO:0000313" key="4">
    <source>
        <dbReference type="Proteomes" id="UP000749559"/>
    </source>
</evidence>
<dbReference type="InterPro" id="IPR013087">
    <property type="entry name" value="Znf_C2H2_type"/>
</dbReference>
<dbReference type="EMBL" id="CAIIXF020000006">
    <property type="protein sequence ID" value="CAH1785232.1"/>
    <property type="molecule type" value="Genomic_DNA"/>
</dbReference>
<dbReference type="OrthoDB" id="6077919at2759"/>
<name>A0A8S4NW61_OWEFU</name>
<gene>
    <name evidence="3" type="ORF">OFUS_LOCUS11324</name>
</gene>
<keyword evidence="4" id="KW-1185">Reference proteome</keyword>
<dbReference type="Gene3D" id="3.30.160.60">
    <property type="entry name" value="Classic Zinc Finger"/>
    <property type="match status" value="1"/>
</dbReference>
<accession>A0A8S4NW61</accession>
<evidence type="ECO:0000259" key="2">
    <source>
        <dbReference type="PROSITE" id="PS00028"/>
    </source>
</evidence>
<dbReference type="Proteomes" id="UP000749559">
    <property type="component" value="Unassembled WGS sequence"/>
</dbReference>
<feature type="domain" description="C2H2-type" evidence="2">
    <location>
        <begin position="77"/>
        <end position="98"/>
    </location>
</feature>
<protein>
    <recommendedName>
        <fullName evidence="2">C2H2-type domain-containing protein</fullName>
    </recommendedName>
</protein>
<feature type="domain" description="C2H2-type" evidence="2">
    <location>
        <begin position="107"/>
        <end position="130"/>
    </location>
</feature>
<sequence length="449" mass="50392">MCTCRYDKIDTHSYDRFTYVSREGNVLKSRVHVVKSKPRRTYPERSYPERYYPQRTYPERRPVGRPTNASKQKTVQCEKCHLDFNTLALLHAHKQRRHPKVRVPLTCHKDNCGQKFQYLKGLKAHLLRKHPHTTTEAIMPLAATSQKATMPTAAATTEAVMPIPVASNSPVLEHPSLSPLQSPARLDFGFEEDDLTAINPQEILSIVQDERRVVLTNHSQEGAGTMPRVAIIPDQRAALGLLDPALEAELDNVLDEIKAAEEASEVVAPRVAVATDQRAALGELDPALQSLMKAMQEIPEGIADSPAEPEEVFTQPERPTWKVIPLERSTPLRAGEQFQLDPRLFGLGAPSAQGHLNTNTSREMAKIRLTAMQQPNRRVDLVPGVSRQESVTFKNGEIEITWRLSSKVIPETQLINTPADTRSRGIQCNMMRERTKQILTSVFGKPNEH</sequence>
<proteinExistence type="predicted"/>
<organism evidence="3 4">
    <name type="scientific">Owenia fusiformis</name>
    <name type="common">Polychaete worm</name>
    <dbReference type="NCBI Taxonomy" id="6347"/>
    <lineage>
        <taxon>Eukaryota</taxon>
        <taxon>Metazoa</taxon>
        <taxon>Spiralia</taxon>
        <taxon>Lophotrochozoa</taxon>
        <taxon>Annelida</taxon>
        <taxon>Polychaeta</taxon>
        <taxon>Sedentaria</taxon>
        <taxon>Canalipalpata</taxon>
        <taxon>Sabellida</taxon>
        <taxon>Oweniida</taxon>
        <taxon>Oweniidae</taxon>
        <taxon>Owenia</taxon>
    </lineage>
</organism>
<dbReference type="SMART" id="SM00355">
    <property type="entry name" value="ZnF_C2H2"/>
    <property type="match status" value="2"/>
</dbReference>
<evidence type="ECO:0000313" key="3">
    <source>
        <dbReference type="EMBL" id="CAH1785232.1"/>
    </source>
</evidence>